<dbReference type="InterPro" id="IPR000182">
    <property type="entry name" value="GNAT_dom"/>
</dbReference>
<dbReference type="InterPro" id="IPR045057">
    <property type="entry name" value="Gcn5-rel_NAT"/>
</dbReference>
<proteinExistence type="predicted"/>
<comment type="caution">
    <text evidence="3">The sequence shown here is derived from an EMBL/GenBank/DDBJ whole genome shotgun (WGS) entry which is preliminary data.</text>
</comment>
<sequence>MEEQRKATEGTTEEVSVQKQGNSYVLTGREGKVGEITYQMVDVGTWVIDHTYIDPRYRGHNLARQLLNMVVDEAREKGRKIIPSCSFALEQFEQNPEYADVWDNKTSTKYADPYSSDSVSQSGP</sequence>
<dbReference type="Gene3D" id="3.40.630.30">
    <property type="match status" value="1"/>
</dbReference>
<accession>A0A7X3FK90</accession>
<name>A0A7X3FK90_9BACL</name>
<dbReference type="OrthoDB" id="9793389at2"/>
<dbReference type="SUPFAM" id="SSF55729">
    <property type="entry name" value="Acyl-CoA N-acyltransferases (Nat)"/>
    <property type="match status" value="1"/>
</dbReference>
<dbReference type="Pfam" id="PF14542">
    <property type="entry name" value="Acetyltransf_CG"/>
    <property type="match status" value="1"/>
</dbReference>
<evidence type="ECO:0000259" key="1">
    <source>
        <dbReference type="PROSITE" id="PS51186"/>
    </source>
</evidence>
<feature type="domain" description="N-acetyltransferase" evidence="1">
    <location>
        <begin position="1"/>
        <end position="115"/>
    </location>
</feature>
<dbReference type="RefSeq" id="WP_157337551.1">
    <property type="nucleotide sequence ID" value="NZ_RHLK01000011.1"/>
</dbReference>
<gene>
    <name evidence="3" type="ORF">EDM21_17475</name>
</gene>
<feature type="domain" description="N-acetyltransferase" evidence="2">
    <location>
        <begin position="16"/>
        <end position="103"/>
    </location>
</feature>
<dbReference type="CDD" id="cd04301">
    <property type="entry name" value="NAT_SF"/>
    <property type="match status" value="1"/>
</dbReference>
<dbReference type="AlphaFoldDB" id="A0A7X3FK90"/>
<dbReference type="Proteomes" id="UP000490800">
    <property type="component" value="Unassembled WGS sequence"/>
</dbReference>
<keyword evidence="3" id="KW-0808">Transferase</keyword>
<evidence type="ECO:0000313" key="4">
    <source>
        <dbReference type="Proteomes" id="UP000490800"/>
    </source>
</evidence>
<dbReference type="EMBL" id="RHLK01000011">
    <property type="protein sequence ID" value="MVP01289.1"/>
    <property type="molecule type" value="Genomic_DNA"/>
</dbReference>
<dbReference type="PANTHER" id="PTHR31435">
    <property type="entry name" value="PROTEIN NATD1"/>
    <property type="match status" value="1"/>
</dbReference>
<protein>
    <submittedName>
        <fullName evidence="3">GNAT family N-acetyltransferase</fullName>
    </submittedName>
</protein>
<evidence type="ECO:0000259" key="2">
    <source>
        <dbReference type="PROSITE" id="PS51729"/>
    </source>
</evidence>
<keyword evidence="4" id="KW-1185">Reference proteome</keyword>
<evidence type="ECO:0000313" key="3">
    <source>
        <dbReference type="EMBL" id="MVP01289.1"/>
    </source>
</evidence>
<dbReference type="InterPro" id="IPR016181">
    <property type="entry name" value="Acyl_CoA_acyltransferase"/>
</dbReference>
<dbReference type="InterPro" id="IPR031165">
    <property type="entry name" value="GNAT_YJDJ"/>
</dbReference>
<dbReference type="PROSITE" id="PS51729">
    <property type="entry name" value="GNAT_YJDJ"/>
    <property type="match status" value="1"/>
</dbReference>
<reference evidence="3 4" key="1">
    <citation type="journal article" date="2019" name="Microorganisms">
        <title>Paenibacillus lutrae sp. nov., A Chitinolytic Species Isolated from A River Otter in Castril Natural Park, Granada, Spain.</title>
        <authorList>
            <person name="Rodriguez M."/>
            <person name="Reina J.C."/>
            <person name="Bejar V."/>
            <person name="Llamas I."/>
        </authorList>
    </citation>
    <scope>NUCLEOTIDE SEQUENCE [LARGE SCALE GENOMIC DNA]</scope>
    <source>
        <strain evidence="3 4">N10</strain>
    </source>
</reference>
<dbReference type="GO" id="GO:0016747">
    <property type="term" value="F:acyltransferase activity, transferring groups other than amino-acyl groups"/>
    <property type="evidence" value="ECO:0007669"/>
    <property type="project" value="InterPro"/>
</dbReference>
<dbReference type="PANTHER" id="PTHR31435:SF10">
    <property type="entry name" value="BSR4717 PROTEIN"/>
    <property type="match status" value="1"/>
</dbReference>
<organism evidence="3 4">
    <name type="scientific">Paenibacillus lutrae</name>
    <dbReference type="NCBI Taxonomy" id="2078573"/>
    <lineage>
        <taxon>Bacteria</taxon>
        <taxon>Bacillati</taxon>
        <taxon>Bacillota</taxon>
        <taxon>Bacilli</taxon>
        <taxon>Bacillales</taxon>
        <taxon>Paenibacillaceae</taxon>
        <taxon>Paenibacillus</taxon>
    </lineage>
</organism>
<dbReference type="PROSITE" id="PS51186">
    <property type="entry name" value="GNAT"/>
    <property type="match status" value="1"/>
</dbReference>